<feature type="compositionally biased region" description="Basic and acidic residues" evidence="1">
    <location>
        <begin position="71"/>
        <end position="80"/>
    </location>
</feature>
<evidence type="ECO:0000313" key="2">
    <source>
        <dbReference type="EMBL" id="KAJ8890747.1"/>
    </source>
</evidence>
<gene>
    <name evidence="2" type="ORF">PR048_010256</name>
</gene>
<reference evidence="2 3" key="1">
    <citation type="submission" date="2023-02" db="EMBL/GenBank/DDBJ databases">
        <title>LHISI_Scaffold_Assembly.</title>
        <authorList>
            <person name="Stuart O.P."/>
            <person name="Cleave R."/>
            <person name="Magrath M.J.L."/>
            <person name="Mikheyev A.S."/>
        </authorList>
    </citation>
    <scope>NUCLEOTIDE SEQUENCE [LARGE SCALE GENOMIC DNA]</scope>
    <source>
        <strain evidence="2">Daus_M_001</strain>
        <tissue evidence="2">Leg muscle</tissue>
    </source>
</reference>
<name>A0ABQ9I268_9NEOP</name>
<sequence>MPEQRLSESPFNGFPEASQDSVSVVAMSAADVAASLDVSVSEEDLGAALDMKVLTKNTAGPHNSGPPHQEGQGDHHRRETLAPTQSTFTRARTKPKKFADYVP</sequence>
<dbReference type="EMBL" id="JARBHB010000003">
    <property type="protein sequence ID" value="KAJ8890747.1"/>
    <property type="molecule type" value="Genomic_DNA"/>
</dbReference>
<organism evidence="2 3">
    <name type="scientific">Dryococelus australis</name>
    <dbReference type="NCBI Taxonomy" id="614101"/>
    <lineage>
        <taxon>Eukaryota</taxon>
        <taxon>Metazoa</taxon>
        <taxon>Ecdysozoa</taxon>
        <taxon>Arthropoda</taxon>
        <taxon>Hexapoda</taxon>
        <taxon>Insecta</taxon>
        <taxon>Pterygota</taxon>
        <taxon>Neoptera</taxon>
        <taxon>Polyneoptera</taxon>
        <taxon>Phasmatodea</taxon>
        <taxon>Verophasmatodea</taxon>
        <taxon>Anareolatae</taxon>
        <taxon>Phasmatidae</taxon>
        <taxon>Eurycanthinae</taxon>
        <taxon>Dryococelus</taxon>
    </lineage>
</organism>
<evidence type="ECO:0000313" key="3">
    <source>
        <dbReference type="Proteomes" id="UP001159363"/>
    </source>
</evidence>
<dbReference type="Proteomes" id="UP001159363">
    <property type="component" value="Chromosome 3"/>
</dbReference>
<accession>A0ABQ9I268</accession>
<comment type="caution">
    <text evidence="2">The sequence shown here is derived from an EMBL/GenBank/DDBJ whole genome shotgun (WGS) entry which is preliminary data.</text>
</comment>
<feature type="region of interest" description="Disordered" evidence="1">
    <location>
        <begin position="1"/>
        <end position="20"/>
    </location>
</feature>
<proteinExistence type="predicted"/>
<feature type="region of interest" description="Disordered" evidence="1">
    <location>
        <begin position="56"/>
        <end position="103"/>
    </location>
</feature>
<protein>
    <submittedName>
        <fullName evidence="2">Uncharacterized protein</fullName>
    </submittedName>
</protein>
<evidence type="ECO:0000256" key="1">
    <source>
        <dbReference type="SAM" id="MobiDB-lite"/>
    </source>
</evidence>
<keyword evidence="3" id="KW-1185">Reference proteome</keyword>